<sequence length="436" mass="44370">MPSIAWSTSDLAVVALSGIAVPFVQSSDVWHTNAVTVLEHRSASAPRRVLTRAAWLLAAVLLVAANLRTPVTSLGALLDSLHSIGLSTGTASFLTSLPVLCFAAVGATGMTLARRVGAHRGVALGLALIVAGLLVRVVAGSTTLLVGTFLACAGIALANVLLPVVVKEHFPTKVGQVTGTYTAVMSTGAALGAALTVPIASAAGGWRIGLVAWVVPAVLALVAWTVSGRGREHARSRSRGASLWRSPVAWAVTITFGTQSVFAYVIMSWLPTMYADAGYSHGEAGLLLAVSILIGVPIFVVAPTVAARMRSQGPLVLLLTAITAAGFAGMAVAPHAGGWLWAVLLGVGGAVFPVVLTMFALRTCNSDDTAALSSMAQSIGYLIAAAGPLLVGLLRDTTGSWTTSCVLLLGVAVVQATAGLVAGRPVVVGTGPRNDR</sequence>
<evidence type="ECO:0000313" key="3">
    <source>
        <dbReference type="Proteomes" id="UP001501821"/>
    </source>
</evidence>
<dbReference type="Pfam" id="PF07690">
    <property type="entry name" value="MFS_1"/>
    <property type="match status" value="1"/>
</dbReference>
<feature type="transmembrane region" description="Helical" evidence="1">
    <location>
        <begin position="49"/>
        <end position="67"/>
    </location>
</feature>
<evidence type="ECO:0000256" key="1">
    <source>
        <dbReference type="SAM" id="Phobius"/>
    </source>
</evidence>
<dbReference type="InterPro" id="IPR052524">
    <property type="entry name" value="MFS_Cyanate_Porter"/>
</dbReference>
<organism evidence="2 3">
    <name type="scientific">Nocardioides panacisoli</name>
    <dbReference type="NCBI Taxonomy" id="627624"/>
    <lineage>
        <taxon>Bacteria</taxon>
        <taxon>Bacillati</taxon>
        <taxon>Actinomycetota</taxon>
        <taxon>Actinomycetes</taxon>
        <taxon>Propionibacteriales</taxon>
        <taxon>Nocardioidaceae</taxon>
        <taxon>Nocardioides</taxon>
    </lineage>
</organism>
<dbReference type="PANTHER" id="PTHR23523:SF2">
    <property type="entry name" value="2-NITROIMIDAZOLE TRANSPORTER"/>
    <property type="match status" value="1"/>
</dbReference>
<keyword evidence="1" id="KW-0812">Transmembrane</keyword>
<feature type="transmembrane region" description="Helical" evidence="1">
    <location>
        <begin position="145"/>
        <end position="166"/>
    </location>
</feature>
<dbReference type="PANTHER" id="PTHR23523">
    <property type="match status" value="1"/>
</dbReference>
<gene>
    <name evidence="2" type="ORF">GCM10022242_28280</name>
</gene>
<accession>A0ABP7IS33</accession>
<dbReference type="Gene3D" id="1.20.1250.20">
    <property type="entry name" value="MFS general substrate transporter like domains"/>
    <property type="match status" value="1"/>
</dbReference>
<dbReference type="InterPro" id="IPR036259">
    <property type="entry name" value="MFS_trans_sf"/>
</dbReference>
<feature type="transmembrane region" description="Helical" evidence="1">
    <location>
        <begin position="247"/>
        <end position="266"/>
    </location>
</feature>
<feature type="transmembrane region" description="Helical" evidence="1">
    <location>
        <begin position="206"/>
        <end position="226"/>
    </location>
</feature>
<feature type="transmembrane region" description="Helical" evidence="1">
    <location>
        <begin position="87"/>
        <end position="109"/>
    </location>
</feature>
<keyword evidence="3" id="KW-1185">Reference proteome</keyword>
<dbReference type="EMBL" id="BAABAH010000010">
    <property type="protein sequence ID" value="GAA3825226.1"/>
    <property type="molecule type" value="Genomic_DNA"/>
</dbReference>
<name>A0ABP7IS33_9ACTN</name>
<feature type="transmembrane region" description="Helical" evidence="1">
    <location>
        <begin position="373"/>
        <end position="394"/>
    </location>
</feature>
<feature type="transmembrane region" description="Helical" evidence="1">
    <location>
        <begin position="406"/>
        <end position="427"/>
    </location>
</feature>
<feature type="transmembrane region" description="Helical" evidence="1">
    <location>
        <begin position="178"/>
        <end position="200"/>
    </location>
</feature>
<comment type="caution">
    <text evidence="2">The sequence shown here is derived from an EMBL/GenBank/DDBJ whole genome shotgun (WGS) entry which is preliminary data.</text>
</comment>
<feature type="transmembrane region" description="Helical" evidence="1">
    <location>
        <begin position="314"/>
        <end position="333"/>
    </location>
</feature>
<feature type="transmembrane region" description="Helical" evidence="1">
    <location>
        <begin position="286"/>
        <end position="307"/>
    </location>
</feature>
<dbReference type="CDD" id="cd17339">
    <property type="entry name" value="MFS_NIMT_CynX_like"/>
    <property type="match status" value="1"/>
</dbReference>
<dbReference type="InterPro" id="IPR011701">
    <property type="entry name" value="MFS"/>
</dbReference>
<feature type="transmembrane region" description="Helical" evidence="1">
    <location>
        <begin position="339"/>
        <end position="361"/>
    </location>
</feature>
<proteinExistence type="predicted"/>
<evidence type="ECO:0000313" key="2">
    <source>
        <dbReference type="EMBL" id="GAA3825226.1"/>
    </source>
</evidence>
<keyword evidence="1" id="KW-0472">Membrane</keyword>
<keyword evidence="1" id="KW-1133">Transmembrane helix</keyword>
<feature type="transmembrane region" description="Helical" evidence="1">
    <location>
        <begin position="121"/>
        <end position="139"/>
    </location>
</feature>
<dbReference type="SUPFAM" id="SSF103473">
    <property type="entry name" value="MFS general substrate transporter"/>
    <property type="match status" value="1"/>
</dbReference>
<dbReference type="Proteomes" id="UP001501821">
    <property type="component" value="Unassembled WGS sequence"/>
</dbReference>
<reference evidence="3" key="1">
    <citation type="journal article" date="2019" name="Int. J. Syst. Evol. Microbiol.">
        <title>The Global Catalogue of Microorganisms (GCM) 10K type strain sequencing project: providing services to taxonomists for standard genome sequencing and annotation.</title>
        <authorList>
            <consortium name="The Broad Institute Genomics Platform"/>
            <consortium name="The Broad Institute Genome Sequencing Center for Infectious Disease"/>
            <person name="Wu L."/>
            <person name="Ma J."/>
        </authorList>
    </citation>
    <scope>NUCLEOTIDE SEQUENCE [LARGE SCALE GENOMIC DNA]</scope>
    <source>
        <strain evidence="3">JCM 16953</strain>
    </source>
</reference>
<protein>
    <submittedName>
        <fullName evidence="2">MFS transporter</fullName>
    </submittedName>
</protein>